<dbReference type="PANTHER" id="PTHR21678">
    <property type="entry name" value="GROWTH INHIBITION AND DIFFERENTIATION RELATED PROTEIN 88"/>
    <property type="match status" value="1"/>
</dbReference>
<dbReference type="InterPro" id="IPR039884">
    <property type="entry name" value="R3HC1/R3HCL"/>
</dbReference>
<dbReference type="EMBL" id="GDIQ01007282">
    <property type="protein sequence ID" value="JAN87455.1"/>
    <property type="molecule type" value="Transcribed_RNA"/>
</dbReference>
<organism evidence="2">
    <name type="scientific">Daphnia magna</name>
    <dbReference type="NCBI Taxonomy" id="35525"/>
    <lineage>
        <taxon>Eukaryota</taxon>
        <taxon>Metazoa</taxon>
        <taxon>Ecdysozoa</taxon>
        <taxon>Arthropoda</taxon>
        <taxon>Crustacea</taxon>
        <taxon>Branchiopoda</taxon>
        <taxon>Diplostraca</taxon>
        <taxon>Cladocera</taxon>
        <taxon>Anomopoda</taxon>
        <taxon>Daphniidae</taxon>
        <taxon>Daphnia</taxon>
    </lineage>
</organism>
<dbReference type="OrthoDB" id="5418203at2759"/>
<accession>A0A0P6IEK1</accession>
<dbReference type="PROSITE" id="PS51061">
    <property type="entry name" value="R3H"/>
    <property type="match status" value="1"/>
</dbReference>
<evidence type="ECO:0000256" key="1">
    <source>
        <dbReference type="SAM" id="MobiDB-lite"/>
    </source>
</evidence>
<dbReference type="InterPro" id="IPR001374">
    <property type="entry name" value="R3H_dom"/>
</dbReference>
<dbReference type="GO" id="GO:0003676">
    <property type="term" value="F:nucleic acid binding"/>
    <property type="evidence" value="ECO:0007669"/>
    <property type="project" value="UniProtKB-UniRule"/>
</dbReference>
<protein>
    <submittedName>
        <fullName evidence="2">R3H and coiled-coil domain-containing protein</fullName>
    </submittedName>
</protein>
<feature type="compositionally biased region" description="Polar residues" evidence="1">
    <location>
        <begin position="102"/>
        <end position="118"/>
    </location>
</feature>
<dbReference type="PANTHER" id="PTHR21678:SF0">
    <property type="entry name" value="C3H1-TYPE DOMAIN-CONTAINING PROTEIN"/>
    <property type="match status" value="1"/>
</dbReference>
<feature type="region of interest" description="Disordered" evidence="1">
    <location>
        <begin position="100"/>
        <end position="140"/>
    </location>
</feature>
<feature type="region of interest" description="Disordered" evidence="1">
    <location>
        <begin position="153"/>
        <end position="186"/>
    </location>
</feature>
<dbReference type="AlphaFoldDB" id="A0A0P6IEK1"/>
<evidence type="ECO:0000313" key="2">
    <source>
        <dbReference type="EMBL" id="JAN87455.1"/>
    </source>
</evidence>
<proteinExistence type="predicted"/>
<sequence length="529" mass="58774">MTFASLPKAAIDILPCSTFFNQLEESFVEQVYADICAFSHTTPSSGQEAVFIFPSVSPRLRFLIHKIVETNFSSLKTFSIGKVERRTVVCPKVIYKMDSAQEKSSGNDNCQQQQSTDNKQPRKQRIINERAIYRPPPARNTGVLQETAKQNVDPAPLSVQSPNNNTKKPSQAIYVPPQRKSSMQNHGLNDDIQECGKIKAKIESGTKVISPIRKKSNRVEMRLAVEEETNQTPIFKKEETSSTQAPPQVHRKISRVSSVPFIQAPEQPVVDVGDLMESCELAELSNHVPLENLASPKELKRNVSSEEDSWDKLYNETGDLLRPDAIDELSLAVGSVRIIQSSSEIYSQVAHENHDEDLNHVIELYDFPSAFKTEDLFTGKSFGSVNVFSFVNRNCISLALSINGKPPDFSLKWVDDTHALAIYGSAYAAVDALAVPQSVIKMRPLAQATKESRNCARRISTALQPFKPRPVTSASMAKRLVSTALGIRNTVSAEQRKVERQMLADAKAKKRLAAQQKEAAWEGTMSTTP</sequence>
<name>A0A0P6IEK1_9CRUS</name>
<feature type="compositionally biased region" description="Polar residues" evidence="1">
    <location>
        <begin position="158"/>
        <end position="169"/>
    </location>
</feature>
<reference evidence="2" key="1">
    <citation type="submission" date="2015-10" db="EMBL/GenBank/DDBJ databases">
        <title>EvidentialGene: Evidence-directed Construction of Complete mRNA Transcriptomes without Genomes.</title>
        <authorList>
            <person name="Gilbert D.G."/>
        </authorList>
    </citation>
    <scope>NUCLEOTIDE SEQUENCE</scope>
</reference>